<feature type="compositionally biased region" description="Polar residues" evidence="1">
    <location>
        <begin position="58"/>
        <end position="70"/>
    </location>
</feature>
<evidence type="ECO:0000256" key="1">
    <source>
        <dbReference type="SAM" id="MobiDB-lite"/>
    </source>
</evidence>
<keyword evidence="3" id="KW-1185">Reference proteome</keyword>
<dbReference type="RefSeq" id="XP_066702252.1">
    <property type="nucleotide sequence ID" value="XM_066842390.1"/>
</dbReference>
<feature type="region of interest" description="Disordered" evidence="1">
    <location>
        <begin position="1"/>
        <end position="97"/>
    </location>
</feature>
<gene>
    <name evidence="2" type="ORF">PG986_006168</name>
</gene>
<organism evidence="2 3">
    <name type="scientific">Apiospora aurea</name>
    <dbReference type="NCBI Taxonomy" id="335848"/>
    <lineage>
        <taxon>Eukaryota</taxon>
        <taxon>Fungi</taxon>
        <taxon>Dikarya</taxon>
        <taxon>Ascomycota</taxon>
        <taxon>Pezizomycotina</taxon>
        <taxon>Sordariomycetes</taxon>
        <taxon>Xylariomycetidae</taxon>
        <taxon>Amphisphaeriales</taxon>
        <taxon>Apiosporaceae</taxon>
        <taxon>Apiospora</taxon>
    </lineage>
</organism>
<name>A0ABR1QJM6_9PEZI</name>
<protein>
    <submittedName>
        <fullName evidence="2">Uncharacterized protein</fullName>
    </submittedName>
</protein>
<sequence>MQTTPPKKARHNEPAKVKEEEPEHVFVGSVPVMKQGQSGTFRGLSATTPEPSPPSATLQEGGNRATSTQKGFLPLTPKSIESRPRNTPLAEVSPTTACSPKEILSDEDVQQDLQGAVRPSIETDDTLYDVYESKAYFPGEHDVKDEERESTVIYCGMPLGEHTGVNKRKYGHVHDLLGGETQIRSQKQPRRYFCLQSKGTRESSRGISVSGAQEADNEDDTDGKAESDPEVSDSDYDALDHWRREQIVLNAVLKGRDEFSLLPSTWRVHFLGAPVSDCMFYHQTKGMAARPRIYAHVDRYEVRGARHLRNFIEVASRIRDLRTKQAKVARDKRWTDAEKHAKRRTINQDMSRRLHKLLTDAIQWSWTDGDLSAYRDDLLPTIKIMEVSGSSETSSVEVEEQLTKLAERWRQRFDERGLGSLPSHPKVPVIYGFVIMSSWLIIVSRDAASPEANTHTPLKMNMAEACQEGWNALGIMVTVCWARDMLMRLRDDLGLTVRTSEAESDPDA</sequence>
<proteinExistence type="predicted"/>
<dbReference type="Proteomes" id="UP001391051">
    <property type="component" value="Unassembled WGS sequence"/>
</dbReference>
<evidence type="ECO:0000313" key="3">
    <source>
        <dbReference type="Proteomes" id="UP001391051"/>
    </source>
</evidence>
<feature type="region of interest" description="Disordered" evidence="1">
    <location>
        <begin position="197"/>
        <end position="236"/>
    </location>
</feature>
<reference evidence="2 3" key="1">
    <citation type="submission" date="2023-01" db="EMBL/GenBank/DDBJ databases">
        <title>Analysis of 21 Apiospora genomes using comparative genomics revels a genus with tremendous synthesis potential of carbohydrate active enzymes and secondary metabolites.</title>
        <authorList>
            <person name="Sorensen T."/>
        </authorList>
    </citation>
    <scope>NUCLEOTIDE SEQUENCE [LARGE SCALE GENOMIC DNA]</scope>
    <source>
        <strain evidence="2 3">CBS 24483</strain>
    </source>
</reference>
<comment type="caution">
    <text evidence="2">The sequence shown here is derived from an EMBL/GenBank/DDBJ whole genome shotgun (WGS) entry which is preliminary data.</text>
</comment>
<feature type="compositionally biased region" description="Basic and acidic residues" evidence="1">
    <location>
        <begin position="11"/>
        <end position="24"/>
    </location>
</feature>
<evidence type="ECO:0000313" key="2">
    <source>
        <dbReference type="EMBL" id="KAK7956946.1"/>
    </source>
</evidence>
<accession>A0ABR1QJM6</accession>
<dbReference type="GeneID" id="92075452"/>
<dbReference type="EMBL" id="JAQQWE010000004">
    <property type="protein sequence ID" value="KAK7956946.1"/>
    <property type="molecule type" value="Genomic_DNA"/>
</dbReference>